<gene>
    <name evidence="2" type="ORF">VNO78_00254</name>
</gene>
<evidence type="ECO:0000313" key="2">
    <source>
        <dbReference type="EMBL" id="KAK7409877.1"/>
    </source>
</evidence>
<protein>
    <submittedName>
        <fullName evidence="2">Uncharacterized protein</fullName>
    </submittedName>
</protein>
<keyword evidence="3" id="KW-1185">Reference proteome</keyword>
<accession>A0AAN9XUH8</accession>
<dbReference type="EMBL" id="JAYMYS010000001">
    <property type="protein sequence ID" value="KAK7409877.1"/>
    <property type="molecule type" value="Genomic_DNA"/>
</dbReference>
<feature type="compositionally biased region" description="Basic residues" evidence="1">
    <location>
        <begin position="1"/>
        <end position="10"/>
    </location>
</feature>
<sequence>MNIRKRGVGRGKREEGSGELRMEKEGEKQKLGEGPQISRMEAVTHGAYGGGMYGTEKGQPEKQTKAPASETQSADGPVDKDAIKPKLNPPPSSGDRDLDITGHSYIQ</sequence>
<proteinExistence type="predicted"/>
<dbReference type="AlphaFoldDB" id="A0AAN9XUH8"/>
<feature type="region of interest" description="Disordered" evidence="1">
    <location>
        <begin position="1"/>
        <end position="107"/>
    </location>
</feature>
<name>A0AAN9XUH8_PSOTE</name>
<feature type="compositionally biased region" description="Basic and acidic residues" evidence="1">
    <location>
        <begin position="11"/>
        <end position="31"/>
    </location>
</feature>
<reference evidence="2 3" key="1">
    <citation type="submission" date="2024-01" db="EMBL/GenBank/DDBJ databases">
        <title>The genomes of 5 underutilized Papilionoideae crops provide insights into root nodulation and disease resistanc.</title>
        <authorList>
            <person name="Jiang F."/>
        </authorList>
    </citation>
    <scope>NUCLEOTIDE SEQUENCE [LARGE SCALE GENOMIC DNA]</scope>
    <source>
        <strain evidence="2">DUOXIRENSHENG_FW03</strain>
        <tissue evidence="2">Leaves</tissue>
    </source>
</reference>
<comment type="caution">
    <text evidence="2">The sequence shown here is derived from an EMBL/GenBank/DDBJ whole genome shotgun (WGS) entry which is preliminary data.</text>
</comment>
<evidence type="ECO:0000256" key="1">
    <source>
        <dbReference type="SAM" id="MobiDB-lite"/>
    </source>
</evidence>
<organism evidence="2 3">
    <name type="scientific">Psophocarpus tetragonolobus</name>
    <name type="common">Winged bean</name>
    <name type="synonym">Dolichos tetragonolobus</name>
    <dbReference type="NCBI Taxonomy" id="3891"/>
    <lineage>
        <taxon>Eukaryota</taxon>
        <taxon>Viridiplantae</taxon>
        <taxon>Streptophyta</taxon>
        <taxon>Embryophyta</taxon>
        <taxon>Tracheophyta</taxon>
        <taxon>Spermatophyta</taxon>
        <taxon>Magnoliopsida</taxon>
        <taxon>eudicotyledons</taxon>
        <taxon>Gunneridae</taxon>
        <taxon>Pentapetalae</taxon>
        <taxon>rosids</taxon>
        <taxon>fabids</taxon>
        <taxon>Fabales</taxon>
        <taxon>Fabaceae</taxon>
        <taxon>Papilionoideae</taxon>
        <taxon>50 kb inversion clade</taxon>
        <taxon>NPAAA clade</taxon>
        <taxon>indigoferoid/millettioid clade</taxon>
        <taxon>Phaseoleae</taxon>
        <taxon>Psophocarpus</taxon>
    </lineage>
</organism>
<evidence type="ECO:0000313" key="3">
    <source>
        <dbReference type="Proteomes" id="UP001386955"/>
    </source>
</evidence>
<dbReference type="Proteomes" id="UP001386955">
    <property type="component" value="Unassembled WGS sequence"/>
</dbReference>